<name>A0A3B3Q2C6_9TELE</name>
<organism evidence="6 7">
    <name type="scientific">Paramormyrops kingsleyae</name>
    <dbReference type="NCBI Taxonomy" id="1676925"/>
    <lineage>
        <taxon>Eukaryota</taxon>
        <taxon>Metazoa</taxon>
        <taxon>Chordata</taxon>
        <taxon>Craniata</taxon>
        <taxon>Vertebrata</taxon>
        <taxon>Euteleostomi</taxon>
        <taxon>Actinopterygii</taxon>
        <taxon>Neopterygii</taxon>
        <taxon>Teleostei</taxon>
        <taxon>Osteoglossocephala</taxon>
        <taxon>Osteoglossomorpha</taxon>
        <taxon>Osteoglossiformes</taxon>
        <taxon>Mormyridae</taxon>
        <taxon>Paramormyrops</taxon>
    </lineage>
</organism>
<dbReference type="Ensembl" id="ENSPKIT00000024450.1">
    <property type="protein sequence ID" value="ENSPKIP00000000552.1"/>
    <property type="gene ID" value="ENSPKIG00000019178.1"/>
</dbReference>
<reference evidence="6" key="1">
    <citation type="submission" date="2025-08" db="UniProtKB">
        <authorList>
            <consortium name="Ensembl"/>
        </authorList>
    </citation>
    <scope>IDENTIFICATION</scope>
</reference>
<evidence type="ECO:0000256" key="1">
    <source>
        <dbReference type="ARBA" id="ARBA00022737"/>
    </source>
</evidence>
<dbReference type="Proteomes" id="UP000261540">
    <property type="component" value="Unplaced"/>
</dbReference>
<sequence length="341" mass="38026">MLSSDEEEPGSMTTNGDRRDSCATTGVRESNDRVGVRASQPVSVRRLRLQRQKEVSDSSWDPSEKGSLTTAMRKKYLKELFLSNNLSSGFGSILESPRDSAASFSKEWDSHPSDTTEEGNSGSSFWALDPTEHAWMISVVDGNYDTIMNYLSEDFSLLTKKDFISGFTAIHWLAKYGKYETLVKLLRYAEKEGSPVNVNLKAGGGFTPLHIATMHGQNMVIKLLVGAFGADVEAMDYSGRRAWQYLKGSSSVEIRELLGAPDSLFETAGHQNANNNSSCAMNLTRMEPTDNEVWTDSFFRTRDWWRFGSLKKLFAPILHIGNSIRSSTQSNENVDFKSCSD</sequence>
<evidence type="ECO:0000313" key="7">
    <source>
        <dbReference type="Proteomes" id="UP000261540"/>
    </source>
</evidence>
<dbReference type="Gene3D" id="1.25.40.20">
    <property type="entry name" value="Ankyrin repeat-containing domain"/>
    <property type="match status" value="1"/>
</dbReference>
<feature type="region of interest" description="Disordered" evidence="5">
    <location>
        <begin position="1"/>
        <end position="66"/>
    </location>
</feature>
<dbReference type="InterPro" id="IPR036770">
    <property type="entry name" value="Ankyrin_rpt-contain_sf"/>
</dbReference>
<dbReference type="AlphaFoldDB" id="A0A3B3Q2C6"/>
<dbReference type="PROSITE" id="PS50088">
    <property type="entry name" value="ANK_REPEAT"/>
    <property type="match status" value="1"/>
</dbReference>
<keyword evidence="7" id="KW-1185">Reference proteome</keyword>
<evidence type="ECO:0000256" key="2">
    <source>
        <dbReference type="ARBA" id="ARBA00023043"/>
    </source>
</evidence>
<keyword evidence="1" id="KW-0677">Repeat</keyword>
<dbReference type="PROSITE" id="PS50297">
    <property type="entry name" value="ANK_REP_REGION"/>
    <property type="match status" value="1"/>
</dbReference>
<proteinExistence type="inferred from homology"/>
<dbReference type="CTD" id="347454"/>
<dbReference type="InterPro" id="IPR002110">
    <property type="entry name" value="Ankyrin_rpt"/>
</dbReference>
<accession>A0A3B3Q2C6</accession>
<feature type="repeat" description="ANK" evidence="4">
    <location>
        <begin position="204"/>
        <end position="237"/>
    </location>
</feature>
<dbReference type="SUPFAM" id="SSF48403">
    <property type="entry name" value="Ankyrin repeat"/>
    <property type="match status" value="1"/>
</dbReference>
<comment type="similarity">
    <text evidence="3">Belongs to the SOWAH family.</text>
</comment>
<feature type="region of interest" description="Disordered" evidence="5">
    <location>
        <begin position="104"/>
        <end position="123"/>
    </location>
</feature>
<dbReference type="STRING" id="1676925.ENSPKIP00000000552"/>
<dbReference type="PANTHER" id="PTHR14491:SF8">
    <property type="entry name" value="ANKYRIN REPEAT DOMAIN-CONTAINING PROTEIN SOWAHD"/>
    <property type="match status" value="1"/>
</dbReference>
<evidence type="ECO:0000313" key="6">
    <source>
        <dbReference type="Ensembl" id="ENSPKIP00000000552.1"/>
    </source>
</evidence>
<dbReference type="SMART" id="SM00248">
    <property type="entry name" value="ANK"/>
    <property type="match status" value="2"/>
</dbReference>
<feature type="compositionally biased region" description="Polar residues" evidence="5">
    <location>
        <begin position="57"/>
        <end position="66"/>
    </location>
</feature>
<dbReference type="PANTHER" id="PTHR14491">
    <property type="entry name" value="SOSONDOWAH, ISOFORM G"/>
    <property type="match status" value="1"/>
</dbReference>
<keyword evidence="2 4" id="KW-0040">ANK repeat</keyword>
<evidence type="ECO:0000256" key="4">
    <source>
        <dbReference type="PROSITE-ProRule" id="PRU00023"/>
    </source>
</evidence>
<protein>
    <submittedName>
        <fullName evidence="6">Sosondowah ankyrin repeat domain family d</fullName>
    </submittedName>
</protein>
<dbReference type="Pfam" id="PF12796">
    <property type="entry name" value="Ank_2"/>
    <property type="match status" value="1"/>
</dbReference>
<evidence type="ECO:0000256" key="3">
    <source>
        <dbReference type="ARBA" id="ARBA00038122"/>
    </source>
</evidence>
<dbReference type="GeneTree" id="ENSGT00950000183003"/>
<reference evidence="6" key="2">
    <citation type="submission" date="2025-09" db="UniProtKB">
        <authorList>
            <consortium name="Ensembl"/>
        </authorList>
    </citation>
    <scope>IDENTIFICATION</scope>
</reference>
<evidence type="ECO:0000256" key="5">
    <source>
        <dbReference type="SAM" id="MobiDB-lite"/>
    </source>
</evidence>